<dbReference type="Gene3D" id="3.40.50.620">
    <property type="entry name" value="HUPs"/>
    <property type="match status" value="1"/>
</dbReference>
<keyword evidence="4 7" id="KW-0285">Flavoprotein</keyword>
<keyword evidence="5 7" id="KW-0274">FAD</keyword>
<evidence type="ECO:0000256" key="1">
    <source>
        <dbReference type="ARBA" id="ARBA00004305"/>
    </source>
</evidence>
<dbReference type="GO" id="GO:0045251">
    <property type="term" value="C:electron transfer flavoprotein complex"/>
    <property type="evidence" value="ECO:0007669"/>
    <property type="project" value="UniProtKB-ARBA"/>
</dbReference>
<dbReference type="SUPFAM" id="SSF52402">
    <property type="entry name" value="Adenine nucleotide alpha hydrolases-like"/>
    <property type="match status" value="1"/>
</dbReference>
<dbReference type="InterPro" id="IPR014730">
    <property type="entry name" value="ETF_a/b_N"/>
</dbReference>
<sequence length="333" mass="35199">MLARFSTTSSLLSRGVQQLRSQSTLVIAEHNNEKLNPLTRNALTAASKIGGDVTVLVAGTKCSSIAEEVSKAPKLKQVLVAESPAFEGNTSEAITKLLLAVQEEHKFTHILAGASSFGKALLPRVAAKLDVSPVSDIIDIKDADTFVRTIYAGNAIQTVKVKEAVKIISVRGTSFEQIELSGSPVSINNVSQGEYSSDLTKFISQELSKSDRPELSSAKTIVSGGRGLKSGENFKLLFDLADKMGAAVGASRAAVDAGFCPNDMQIGQTGKIVAPELYIAIGISGAIQHLAGMKDSKTIVAINKDPEAPIFQVSDFGLVADLFKAVPEITEKL</sequence>
<comment type="subcellular location">
    <subcellularLocation>
        <location evidence="1 7">Mitochondrion matrix</location>
    </subcellularLocation>
</comment>
<dbReference type="SMART" id="SM00893">
    <property type="entry name" value="ETF"/>
    <property type="match status" value="1"/>
</dbReference>
<comment type="subunit">
    <text evidence="7">Heterodimer of an alpha and a beta subunit.</text>
</comment>
<evidence type="ECO:0000256" key="5">
    <source>
        <dbReference type="ARBA" id="ARBA00022827"/>
    </source>
</evidence>
<dbReference type="InterPro" id="IPR033947">
    <property type="entry name" value="ETF_alpha_N"/>
</dbReference>
<feature type="domain" description="Electron transfer flavoprotein alpha/beta-subunit N-terminal" evidence="9">
    <location>
        <begin position="24"/>
        <end position="206"/>
    </location>
</feature>
<dbReference type="FunFam" id="3.40.50.620:FF:000041">
    <property type="entry name" value="Electron transfer flavoprotein alpha subunit"/>
    <property type="match status" value="1"/>
</dbReference>
<feature type="binding site" evidence="8">
    <location>
        <position position="303"/>
    </location>
    <ligand>
        <name>FAD</name>
        <dbReference type="ChEBI" id="CHEBI:57692"/>
    </ligand>
</feature>
<feature type="binding site" evidence="8">
    <location>
        <begin position="251"/>
        <end position="252"/>
    </location>
    <ligand>
        <name>FAD</name>
        <dbReference type="ChEBI" id="CHEBI:57692"/>
    </ligand>
</feature>
<dbReference type="PROSITE" id="PS00696">
    <property type="entry name" value="ETF_ALPHA"/>
    <property type="match status" value="1"/>
</dbReference>
<evidence type="ECO:0000256" key="6">
    <source>
        <dbReference type="ARBA" id="ARBA00022982"/>
    </source>
</evidence>
<dbReference type="AlphaFoldDB" id="A0A6M2DI25"/>
<dbReference type="Pfam" id="PF00766">
    <property type="entry name" value="ETF_alpha"/>
    <property type="match status" value="1"/>
</dbReference>
<keyword evidence="3 7" id="KW-0813">Transport</keyword>
<name>A0A6M2DI25_XENCH</name>
<accession>A0A6M2DI25</accession>
<evidence type="ECO:0000256" key="3">
    <source>
        <dbReference type="ARBA" id="ARBA00022448"/>
    </source>
</evidence>
<dbReference type="PANTHER" id="PTHR43153:SF1">
    <property type="entry name" value="ELECTRON TRANSFER FLAVOPROTEIN SUBUNIT ALPHA, MITOCHONDRIAL"/>
    <property type="match status" value="1"/>
</dbReference>
<comment type="similarity">
    <text evidence="2 7">Belongs to the ETF alpha-subunit/FixB family.</text>
</comment>
<evidence type="ECO:0000313" key="10">
    <source>
        <dbReference type="EMBL" id="NOV44477.1"/>
    </source>
</evidence>
<dbReference type="GO" id="GO:0033539">
    <property type="term" value="P:fatty acid beta-oxidation using acyl-CoA dehydrogenase"/>
    <property type="evidence" value="ECO:0007669"/>
    <property type="project" value="TreeGrafter"/>
</dbReference>
<evidence type="ECO:0000256" key="7">
    <source>
        <dbReference type="PIRNR" id="PIRNR000089"/>
    </source>
</evidence>
<comment type="cofactor">
    <cofactor evidence="7 8">
        <name>FAD</name>
        <dbReference type="ChEBI" id="CHEBI:57692"/>
    </cofactor>
    <text evidence="7 8">Binds 1 FAD per dimer.</text>
</comment>
<dbReference type="FunFam" id="3.40.50.1220:FF:000001">
    <property type="entry name" value="Electron transfer flavoprotein, alpha subunit"/>
    <property type="match status" value="1"/>
</dbReference>
<dbReference type="InterPro" id="IPR029035">
    <property type="entry name" value="DHS-like_NAD/FAD-binding_dom"/>
</dbReference>
<feature type="binding site" evidence="8">
    <location>
        <begin position="265"/>
        <end position="269"/>
    </location>
    <ligand>
        <name>FAD</name>
        <dbReference type="ChEBI" id="CHEBI:57692"/>
    </ligand>
</feature>
<dbReference type="CDD" id="cd01715">
    <property type="entry name" value="ETF_alpha"/>
    <property type="match status" value="1"/>
</dbReference>
<dbReference type="InterPro" id="IPR001308">
    <property type="entry name" value="ETF_a/FixB"/>
</dbReference>
<comment type="function">
    <text evidence="7">The electron transfer flavoprotein serves as a specific electron acceptor for several dehydrogenases, including five acyl-CoA dehydrogenases, glutaryl-CoA and sarcosine dehydrogenase. It transfers the electrons to the main mitochondrial respiratory chain via ETF-ubiquinone oxidoreductase (ETF dehydrogenase).</text>
</comment>
<reference evidence="10" key="1">
    <citation type="submission" date="2020-03" db="EMBL/GenBank/DDBJ databases">
        <title>Transcriptomic Profiling of the Digestive Tract of the Rat Flea, Xenopsylla cheopis, Following Blood Feeding and Infection with Yersinia pestis.</title>
        <authorList>
            <person name="Bland D.M."/>
            <person name="Martens C.A."/>
            <person name="Virtaneva K."/>
            <person name="Kanakabandi K."/>
            <person name="Long D."/>
            <person name="Rosenke R."/>
            <person name="Saturday G.A."/>
            <person name="Hoyt F.H."/>
            <person name="Bruno D.P."/>
            <person name="Ribeiro J.M.C."/>
            <person name="Hinnebusch J."/>
        </authorList>
    </citation>
    <scope>NUCLEOTIDE SEQUENCE</scope>
</reference>
<dbReference type="SUPFAM" id="SSF52467">
    <property type="entry name" value="DHS-like NAD/FAD-binding domain"/>
    <property type="match status" value="1"/>
</dbReference>
<dbReference type="GO" id="GO:0050660">
    <property type="term" value="F:flavin adenine dinucleotide binding"/>
    <property type="evidence" value="ECO:0007669"/>
    <property type="project" value="InterPro"/>
</dbReference>
<evidence type="ECO:0000259" key="9">
    <source>
        <dbReference type="SMART" id="SM00893"/>
    </source>
</evidence>
<evidence type="ECO:0000256" key="8">
    <source>
        <dbReference type="PIRSR" id="PIRSR000089-1"/>
    </source>
</evidence>
<feature type="binding site" evidence="8">
    <location>
        <begin position="282"/>
        <end position="289"/>
    </location>
    <ligand>
        <name>FAD</name>
        <dbReference type="ChEBI" id="CHEBI:57692"/>
    </ligand>
</feature>
<keyword evidence="6 7" id="KW-0249">Electron transport</keyword>
<protein>
    <recommendedName>
        <fullName evidence="7">Electron transfer flavoprotein subunit alpha</fullName>
        <shortName evidence="7">Alpha-ETF</shortName>
    </recommendedName>
</protein>
<feature type="binding site" evidence="8">
    <location>
        <position position="226"/>
    </location>
    <ligand>
        <name>FAD</name>
        <dbReference type="ChEBI" id="CHEBI:57692"/>
    </ligand>
</feature>
<dbReference type="InterPro" id="IPR018206">
    <property type="entry name" value="ETF_asu_C_CS"/>
</dbReference>
<dbReference type="Gene3D" id="3.40.50.1220">
    <property type="entry name" value="TPP-binding domain"/>
    <property type="match status" value="1"/>
</dbReference>
<dbReference type="InterPro" id="IPR014731">
    <property type="entry name" value="ETF_asu_C"/>
</dbReference>
<dbReference type="InterPro" id="IPR014729">
    <property type="entry name" value="Rossmann-like_a/b/a_fold"/>
</dbReference>
<dbReference type="GO" id="GO:0005759">
    <property type="term" value="C:mitochondrial matrix"/>
    <property type="evidence" value="ECO:0007669"/>
    <property type="project" value="UniProtKB-SubCell"/>
</dbReference>
<dbReference type="PANTHER" id="PTHR43153">
    <property type="entry name" value="ELECTRON TRANSFER FLAVOPROTEIN ALPHA"/>
    <property type="match status" value="1"/>
</dbReference>
<dbReference type="PIRSF" id="PIRSF000089">
    <property type="entry name" value="Electra_flavoP_a"/>
    <property type="match status" value="1"/>
</dbReference>
<evidence type="ECO:0000256" key="4">
    <source>
        <dbReference type="ARBA" id="ARBA00022630"/>
    </source>
</evidence>
<dbReference type="Pfam" id="PF01012">
    <property type="entry name" value="ETF"/>
    <property type="match status" value="1"/>
</dbReference>
<dbReference type="GO" id="GO:0009055">
    <property type="term" value="F:electron transfer activity"/>
    <property type="evidence" value="ECO:0007669"/>
    <property type="project" value="InterPro"/>
</dbReference>
<evidence type="ECO:0000256" key="2">
    <source>
        <dbReference type="ARBA" id="ARBA00005817"/>
    </source>
</evidence>
<keyword evidence="7" id="KW-0496">Mitochondrion</keyword>
<organism evidence="10">
    <name type="scientific">Xenopsylla cheopis</name>
    <name type="common">Oriental rat flea</name>
    <name type="synonym">Pulex cheopis</name>
    <dbReference type="NCBI Taxonomy" id="163159"/>
    <lineage>
        <taxon>Eukaryota</taxon>
        <taxon>Metazoa</taxon>
        <taxon>Ecdysozoa</taxon>
        <taxon>Arthropoda</taxon>
        <taxon>Hexapoda</taxon>
        <taxon>Insecta</taxon>
        <taxon>Pterygota</taxon>
        <taxon>Neoptera</taxon>
        <taxon>Endopterygota</taxon>
        <taxon>Siphonaptera</taxon>
        <taxon>Pulicidae</taxon>
        <taxon>Xenopsyllinae</taxon>
        <taxon>Xenopsylla</taxon>
    </lineage>
</organism>
<dbReference type="EMBL" id="GIIL01000751">
    <property type="protein sequence ID" value="NOV44477.1"/>
    <property type="molecule type" value="Transcribed_RNA"/>
</dbReference>
<proteinExistence type="inferred from homology"/>